<reference evidence="2 3" key="1">
    <citation type="submission" date="2023-08" db="EMBL/GenBank/DDBJ databases">
        <title>A Necator americanus chromosomal reference genome.</title>
        <authorList>
            <person name="Ilik V."/>
            <person name="Petrzelkova K.J."/>
            <person name="Pardy F."/>
            <person name="Fuh T."/>
            <person name="Niatou-Singa F.S."/>
            <person name="Gouil Q."/>
            <person name="Baker L."/>
            <person name="Ritchie M.E."/>
            <person name="Jex A.R."/>
            <person name="Gazzola D."/>
            <person name="Li H."/>
            <person name="Toshio Fujiwara R."/>
            <person name="Zhan B."/>
            <person name="Aroian R.V."/>
            <person name="Pafco B."/>
            <person name="Schwarz E.M."/>
        </authorList>
    </citation>
    <scope>NUCLEOTIDE SEQUENCE [LARGE SCALE GENOMIC DNA]</scope>
    <source>
        <strain evidence="2 3">Aroian</strain>
        <tissue evidence="2">Whole animal</tissue>
    </source>
</reference>
<sequence length="67" mass="7676">MQVFTKEVGQRSSPRLMQRPRRKNNSTRKINAIRRRLGGYPKNAGRGVSRSQVDGEAYSIICKVLEE</sequence>
<evidence type="ECO:0000256" key="1">
    <source>
        <dbReference type="SAM" id="MobiDB-lite"/>
    </source>
</evidence>
<gene>
    <name evidence="2" type="primary">Necator_chrI.g1772</name>
    <name evidence="2" type="ORF">RB195_005646</name>
</gene>
<name>A0ABR1BSQ7_NECAM</name>
<feature type="compositionally biased region" description="Basic residues" evidence="1">
    <location>
        <begin position="18"/>
        <end position="28"/>
    </location>
</feature>
<organism evidence="2 3">
    <name type="scientific">Necator americanus</name>
    <name type="common">Human hookworm</name>
    <dbReference type="NCBI Taxonomy" id="51031"/>
    <lineage>
        <taxon>Eukaryota</taxon>
        <taxon>Metazoa</taxon>
        <taxon>Ecdysozoa</taxon>
        <taxon>Nematoda</taxon>
        <taxon>Chromadorea</taxon>
        <taxon>Rhabditida</taxon>
        <taxon>Rhabditina</taxon>
        <taxon>Rhabditomorpha</taxon>
        <taxon>Strongyloidea</taxon>
        <taxon>Ancylostomatidae</taxon>
        <taxon>Bunostominae</taxon>
        <taxon>Necator</taxon>
    </lineage>
</organism>
<dbReference type="Proteomes" id="UP001303046">
    <property type="component" value="Unassembled WGS sequence"/>
</dbReference>
<accession>A0ABR1BSQ7</accession>
<evidence type="ECO:0000313" key="2">
    <source>
        <dbReference type="EMBL" id="KAK6728118.1"/>
    </source>
</evidence>
<comment type="caution">
    <text evidence="2">The sequence shown here is derived from an EMBL/GenBank/DDBJ whole genome shotgun (WGS) entry which is preliminary data.</text>
</comment>
<keyword evidence="3" id="KW-1185">Reference proteome</keyword>
<dbReference type="EMBL" id="JAVFWL010000001">
    <property type="protein sequence ID" value="KAK6728118.1"/>
    <property type="molecule type" value="Genomic_DNA"/>
</dbReference>
<proteinExistence type="predicted"/>
<evidence type="ECO:0000313" key="3">
    <source>
        <dbReference type="Proteomes" id="UP001303046"/>
    </source>
</evidence>
<feature type="region of interest" description="Disordered" evidence="1">
    <location>
        <begin position="1"/>
        <end position="28"/>
    </location>
</feature>
<protein>
    <submittedName>
        <fullName evidence="2">Uncharacterized protein</fullName>
    </submittedName>
</protein>